<keyword evidence="1" id="KW-0812">Transmembrane</keyword>
<evidence type="ECO:0000313" key="3">
    <source>
        <dbReference type="Proteomes" id="UP001501094"/>
    </source>
</evidence>
<dbReference type="InterPro" id="IPR045590">
    <property type="entry name" value="DUF6463"/>
</dbReference>
<feature type="transmembrane region" description="Helical" evidence="1">
    <location>
        <begin position="93"/>
        <end position="109"/>
    </location>
</feature>
<keyword evidence="1" id="KW-1133">Transmembrane helix</keyword>
<feature type="transmembrane region" description="Helical" evidence="1">
    <location>
        <begin position="20"/>
        <end position="41"/>
    </location>
</feature>
<organism evidence="2 3">
    <name type="scientific">Myceligenerans crystallogenes</name>
    <dbReference type="NCBI Taxonomy" id="316335"/>
    <lineage>
        <taxon>Bacteria</taxon>
        <taxon>Bacillati</taxon>
        <taxon>Actinomycetota</taxon>
        <taxon>Actinomycetes</taxon>
        <taxon>Micrococcales</taxon>
        <taxon>Promicromonosporaceae</taxon>
        <taxon>Myceligenerans</taxon>
    </lineage>
</organism>
<name>A0ABN2NA87_9MICO</name>
<dbReference type="RefSeq" id="WP_344101588.1">
    <property type="nucleotide sequence ID" value="NZ_BAAANL010000003.1"/>
</dbReference>
<reference evidence="2 3" key="1">
    <citation type="journal article" date="2019" name="Int. J. Syst. Evol. Microbiol.">
        <title>The Global Catalogue of Microorganisms (GCM) 10K type strain sequencing project: providing services to taxonomists for standard genome sequencing and annotation.</title>
        <authorList>
            <consortium name="The Broad Institute Genomics Platform"/>
            <consortium name="The Broad Institute Genome Sequencing Center for Infectious Disease"/>
            <person name="Wu L."/>
            <person name="Ma J."/>
        </authorList>
    </citation>
    <scope>NUCLEOTIDE SEQUENCE [LARGE SCALE GENOMIC DNA]</scope>
    <source>
        <strain evidence="2 3">JCM 14326</strain>
    </source>
</reference>
<proteinExistence type="predicted"/>
<comment type="caution">
    <text evidence="2">The sequence shown here is derived from an EMBL/GenBank/DDBJ whole genome shotgun (WGS) entry which is preliminary data.</text>
</comment>
<accession>A0ABN2NA87</accession>
<sequence length="136" mass="14169">METTGNTVEVKAPGSGLTRAAGIALLVIAVLHVVFTMSPYWPGWIAGELRNGGATIESVAAFWSQPGGFWALLVILGLLTIRAANQGDLLPAYVGWILLGWIVLCMIIVGPASGFTTGLVPAALLIAAALRDRSGR</sequence>
<evidence type="ECO:0000313" key="2">
    <source>
        <dbReference type="EMBL" id="GAA1860138.1"/>
    </source>
</evidence>
<keyword evidence="3" id="KW-1185">Reference proteome</keyword>
<gene>
    <name evidence="2" type="ORF">GCM10009751_17080</name>
</gene>
<keyword evidence="1" id="KW-0472">Membrane</keyword>
<feature type="transmembrane region" description="Helical" evidence="1">
    <location>
        <begin position="61"/>
        <end position="81"/>
    </location>
</feature>
<dbReference type="EMBL" id="BAAANL010000003">
    <property type="protein sequence ID" value="GAA1860138.1"/>
    <property type="molecule type" value="Genomic_DNA"/>
</dbReference>
<protein>
    <submittedName>
        <fullName evidence="2">DUF6463 family protein</fullName>
    </submittedName>
</protein>
<evidence type="ECO:0000256" key="1">
    <source>
        <dbReference type="SAM" id="Phobius"/>
    </source>
</evidence>
<dbReference type="Pfam" id="PF20064">
    <property type="entry name" value="DUF6463"/>
    <property type="match status" value="1"/>
</dbReference>
<dbReference type="Proteomes" id="UP001501094">
    <property type="component" value="Unassembled WGS sequence"/>
</dbReference>